<dbReference type="GO" id="GO:0004721">
    <property type="term" value="F:phosphoprotein phosphatase activity"/>
    <property type="evidence" value="ECO:0007669"/>
    <property type="project" value="TreeGrafter"/>
</dbReference>
<dbReference type="RefSeq" id="WP_128410415.1">
    <property type="nucleotide sequence ID" value="NZ_SBHX01000025.1"/>
</dbReference>
<dbReference type="EC" id="2.7.13.3" evidence="3"/>
<dbReference type="SUPFAM" id="SSF55874">
    <property type="entry name" value="ATPase domain of HSP90 chaperone/DNA topoisomerase II/histidine kinase"/>
    <property type="match status" value="1"/>
</dbReference>
<dbReference type="InterPro" id="IPR003660">
    <property type="entry name" value="HAMP_dom"/>
</dbReference>
<dbReference type="PRINTS" id="PR00344">
    <property type="entry name" value="BCTRLSENSOR"/>
</dbReference>
<dbReference type="InterPro" id="IPR050351">
    <property type="entry name" value="BphY/WalK/GraS-like"/>
</dbReference>
<keyword evidence="4" id="KW-0597">Phosphoprotein</keyword>
<dbReference type="PROSITE" id="PS50109">
    <property type="entry name" value="HIS_KIN"/>
    <property type="match status" value="1"/>
</dbReference>
<comment type="catalytic activity">
    <reaction evidence="1">
        <text>ATP + protein L-histidine = ADP + protein N-phospho-L-histidine.</text>
        <dbReference type="EC" id="2.7.13.3"/>
    </reaction>
</comment>
<evidence type="ECO:0000259" key="9">
    <source>
        <dbReference type="PROSITE" id="PS50109"/>
    </source>
</evidence>
<reference evidence="11 12" key="1">
    <citation type="submission" date="2019-01" db="EMBL/GenBank/DDBJ databases">
        <title>RHIZO-ID as a novel technology for direct rhizobia identification.</title>
        <authorList>
            <person name="De Meyer S.E."/>
        </authorList>
    </citation>
    <scope>NUCLEOTIDE SEQUENCE [LARGE SCALE GENOMIC DNA]</scope>
    <source>
        <strain evidence="11 12">WSM448</strain>
    </source>
</reference>
<dbReference type="Proteomes" id="UP000283817">
    <property type="component" value="Unassembled WGS sequence"/>
</dbReference>
<dbReference type="Gene3D" id="3.30.565.10">
    <property type="entry name" value="Histidine kinase-like ATPase, C-terminal domain"/>
    <property type="match status" value="1"/>
</dbReference>
<evidence type="ECO:0000256" key="5">
    <source>
        <dbReference type="ARBA" id="ARBA00022679"/>
    </source>
</evidence>
<keyword evidence="8" id="KW-0472">Membrane</keyword>
<sequence>MARKNNSLKTVIIRALIVQTLVAFCIFPLGVRVFFAALNQLKSWHYFEDTNAWHWRDLCIILLIIIMGLITAAVVGRDLARRIGNVLPPIAATTRLIAAGDYSARVIAPQGSFEEAVALSADINMMAETLQKLQADFRYLNSAFAHEGRTCLTVMLGNLHAISDGVLEPTPDVIERTTTYASSLAVILDDIDDLGFSSAVMIALDTKEIDLAVEAETVISSMEYDLMPFSIAIERDLSRAVCFADPMKIQQVLRALLKNCQIHAPGSTVTVQTFEEEDWVVLLCKDTGPGLPAAEQDRAFDRFWRGSDSRERASEGRGLGLAIVKSIASAHQGKPFIEPDCGRGFSAGIRLPKRATSVL</sequence>
<dbReference type="InterPro" id="IPR004358">
    <property type="entry name" value="Sig_transdc_His_kin-like_C"/>
</dbReference>
<dbReference type="Pfam" id="PF02518">
    <property type="entry name" value="HATPase_c"/>
    <property type="match status" value="1"/>
</dbReference>
<dbReference type="InterPro" id="IPR003594">
    <property type="entry name" value="HATPase_dom"/>
</dbReference>
<evidence type="ECO:0000256" key="7">
    <source>
        <dbReference type="ARBA" id="ARBA00023012"/>
    </source>
</evidence>
<keyword evidence="8" id="KW-0812">Transmembrane</keyword>
<evidence type="ECO:0000256" key="2">
    <source>
        <dbReference type="ARBA" id="ARBA00004370"/>
    </source>
</evidence>
<keyword evidence="8" id="KW-1133">Transmembrane helix</keyword>
<evidence type="ECO:0000313" key="12">
    <source>
        <dbReference type="Proteomes" id="UP000283817"/>
    </source>
</evidence>
<dbReference type="InterPro" id="IPR005467">
    <property type="entry name" value="His_kinase_dom"/>
</dbReference>
<keyword evidence="5" id="KW-0808">Transferase</keyword>
<dbReference type="PANTHER" id="PTHR45453">
    <property type="entry name" value="PHOSPHATE REGULON SENSOR PROTEIN PHOR"/>
    <property type="match status" value="1"/>
</dbReference>
<dbReference type="AlphaFoldDB" id="A0A444I3Q3"/>
<keyword evidence="7" id="KW-0902">Two-component regulatory system</keyword>
<dbReference type="GO" id="GO:0000155">
    <property type="term" value="F:phosphorelay sensor kinase activity"/>
    <property type="evidence" value="ECO:0007669"/>
    <property type="project" value="TreeGrafter"/>
</dbReference>
<evidence type="ECO:0000256" key="1">
    <source>
        <dbReference type="ARBA" id="ARBA00000085"/>
    </source>
</evidence>
<comment type="caution">
    <text evidence="11">The sequence shown here is derived from an EMBL/GenBank/DDBJ whole genome shotgun (WGS) entry which is preliminary data.</text>
</comment>
<dbReference type="Gene3D" id="1.10.287.130">
    <property type="match status" value="1"/>
</dbReference>
<dbReference type="PROSITE" id="PS50885">
    <property type="entry name" value="HAMP"/>
    <property type="match status" value="1"/>
</dbReference>
<proteinExistence type="predicted"/>
<evidence type="ECO:0000256" key="4">
    <source>
        <dbReference type="ARBA" id="ARBA00022553"/>
    </source>
</evidence>
<dbReference type="PANTHER" id="PTHR45453:SF1">
    <property type="entry name" value="PHOSPHATE REGULON SENSOR PROTEIN PHOR"/>
    <property type="match status" value="1"/>
</dbReference>
<evidence type="ECO:0000259" key="10">
    <source>
        <dbReference type="PROSITE" id="PS50885"/>
    </source>
</evidence>
<comment type="subcellular location">
    <subcellularLocation>
        <location evidence="2">Membrane</location>
    </subcellularLocation>
</comment>
<accession>A0A444I3Q3</accession>
<keyword evidence="6 11" id="KW-0418">Kinase</keyword>
<dbReference type="InterPro" id="IPR036890">
    <property type="entry name" value="HATPase_C_sf"/>
</dbReference>
<dbReference type="GO" id="GO:0016036">
    <property type="term" value="P:cellular response to phosphate starvation"/>
    <property type="evidence" value="ECO:0007669"/>
    <property type="project" value="TreeGrafter"/>
</dbReference>
<feature type="transmembrane region" description="Helical" evidence="8">
    <location>
        <begin position="55"/>
        <end position="75"/>
    </location>
</feature>
<name>A0A444I3Q3_RHILE</name>
<feature type="domain" description="HAMP" evidence="10">
    <location>
        <begin position="81"/>
        <end position="135"/>
    </location>
</feature>
<evidence type="ECO:0000256" key="3">
    <source>
        <dbReference type="ARBA" id="ARBA00012438"/>
    </source>
</evidence>
<evidence type="ECO:0000256" key="6">
    <source>
        <dbReference type="ARBA" id="ARBA00022777"/>
    </source>
</evidence>
<organism evidence="11 12">
    <name type="scientific">Rhizobium leguminosarum</name>
    <dbReference type="NCBI Taxonomy" id="384"/>
    <lineage>
        <taxon>Bacteria</taxon>
        <taxon>Pseudomonadati</taxon>
        <taxon>Pseudomonadota</taxon>
        <taxon>Alphaproteobacteria</taxon>
        <taxon>Hyphomicrobiales</taxon>
        <taxon>Rhizobiaceae</taxon>
        <taxon>Rhizobium/Agrobacterium group</taxon>
        <taxon>Rhizobium</taxon>
    </lineage>
</organism>
<feature type="domain" description="Histidine kinase" evidence="9">
    <location>
        <begin position="143"/>
        <end position="355"/>
    </location>
</feature>
<protein>
    <recommendedName>
        <fullName evidence="3">histidine kinase</fullName>
        <ecNumber evidence="3">2.7.13.3</ecNumber>
    </recommendedName>
</protein>
<evidence type="ECO:0000313" key="11">
    <source>
        <dbReference type="EMBL" id="RWX32418.1"/>
    </source>
</evidence>
<evidence type="ECO:0000256" key="8">
    <source>
        <dbReference type="SAM" id="Phobius"/>
    </source>
</evidence>
<dbReference type="SMART" id="SM00387">
    <property type="entry name" value="HATPase_c"/>
    <property type="match status" value="1"/>
</dbReference>
<dbReference type="GO" id="GO:0005886">
    <property type="term" value="C:plasma membrane"/>
    <property type="evidence" value="ECO:0007669"/>
    <property type="project" value="TreeGrafter"/>
</dbReference>
<gene>
    <name evidence="11" type="ORF">EHI47_11010</name>
</gene>
<feature type="transmembrane region" description="Helical" evidence="8">
    <location>
        <begin position="12"/>
        <end position="35"/>
    </location>
</feature>
<dbReference type="EMBL" id="SBHX01000025">
    <property type="protein sequence ID" value="RWX32418.1"/>
    <property type="molecule type" value="Genomic_DNA"/>
</dbReference>